<keyword evidence="1" id="KW-0472">Membrane</keyword>
<organism evidence="2 3">
    <name type="scientific">Cupriavidus taiwanensis (strain DSM 17343 / BCRC 17206 / CCUG 44338 / CIP 107171 / LMG 19424 / R1)</name>
    <name type="common">Ralstonia taiwanensis (strain LMG 19424)</name>
    <dbReference type="NCBI Taxonomy" id="977880"/>
    <lineage>
        <taxon>Bacteria</taxon>
        <taxon>Pseudomonadati</taxon>
        <taxon>Pseudomonadota</taxon>
        <taxon>Betaproteobacteria</taxon>
        <taxon>Burkholderiales</taxon>
        <taxon>Burkholderiaceae</taxon>
        <taxon>Cupriavidus</taxon>
    </lineage>
</organism>
<dbReference type="PROSITE" id="PS51257">
    <property type="entry name" value="PROKAR_LIPOPROTEIN"/>
    <property type="match status" value="1"/>
</dbReference>
<evidence type="ECO:0000313" key="3">
    <source>
        <dbReference type="Proteomes" id="UP000001692"/>
    </source>
</evidence>
<evidence type="ECO:0000256" key="1">
    <source>
        <dbReference type="SAM" id="Phobius"/>
    </source>
</evidence>
<accession>B3R9K1</accession>
<dbReference type="Proteomes" id="UP000001692">
    <property type="component" value="Chromosome 2"/>
</dbReference>
<keyword evidence="1" id="KW-1133">Transmembrane helix</keyword>
<evidence type="ECO:0000313" key="2">
    <source>
        <dbReference type="EMBL" id="CAQ71576.1"/>
    </source>
</evidence>
<gene>
    <name evidence="2" type="ordered locus">RALTA_B0965</name>
</gene>
<dbReference type="AlphaFoldDB" id="B3R9K1"/>
<proteinExistence type="predicted"/>
<dbReference type="EMBL" id="CU633750">
    <property type="protein sequence ID" value="CAQ71576.1"/>
    <property type="molecule type" value="Genomic_DNA"/>
</dbReference>
<dbReference type="KEGG" id="cti:RALTA_B0965"/>
<reference evidence="2 3" key="1">
    <citation type="journal article" date="2008" name="Genome Res.">
        <title>Genome sequence of the beta-rhizobium Cupriavidus taiwanensis and comparative genomics of rhizobia.</title>
        <authorList>
            <person name="Amadou C."/>
            <person name="Pascal G."/>
            <person name="Mangenot S."/>
            <person name="Glew M."/>
            <person name="Bontemps C."/>
            <person name="Capela D."/>
            <person name="Carrere S."/>
            <person name="Cruveiller S."/>
            <person name="Dossat C."/>
            <person name="Lajus A."/>
            <person name="Marchetti M."/>
            <person name="Poinsot V."/>
            <person name="Rouy Z."/>
            <person name="Servin B."/>
            <person name="Saad M."/>
            <person name="Schenowitz C."/>
            <person name="Barbe V."/>
            <person name="Batut J."/>
            <person name="Medigue C."/>
            <person name="Masson-Boivin C."/>
        </authorList>
    </citation>
    <scope>NUCLEOTIDE SEQUENCE [LARGE SCALE GENOMIC DNA]</scope>
    <source>
        <strain evidence="3">DSM 17343 / BCRC 17206 / CCUG 44338 / CIP 107171 / LMG 19424 / R1</strain>
    </source>
</reference>
<evidence type="ECO:0008006" key="4">
    <source>
        <dbReference type="Google" id="ProtNLM"/>
    </source>
</evidence>
<name>B3R9K1_CUPTR</name>
<feature type="transmembrane region" description="Helical" evidence="1">
    <location>
        <begin position="7"/>
        <end position="32"/>
    </location>
</feature>
<sequence length="33" mass="3522">MKKFFRSIVTIGAMLGAAVALSGCGSGFFWLVR</sequence>
<protein>
    <recommendedName>
        <fullName evidence="4">Lipoprotein</fullName>
    </recommendedName>
</protein>
<keyword evidence="3" id="KW-1185">Reference proteome</keyword>
<keyword evidence="1" id="KW-0812">Transmembrane</keyword>
<dbReference type="HOGENOM" id="CLU_3381452_0_0_4"/>